<feature type="domain" description="Protein kinase" evidence="7">
    <location>
        <begin position="13"/>
        <end position="255"/>
    </location>
</feature>
<dbReference type="RefSeq" id="WP_170213036.1">
    <property type="nucleotide sequence ID" value="NZ_BONH01000020.1"/>
</dbReference>
<dbReference type="InterPro" id="IPR000719">
    <property type="entry name" value="Prot_kinase_dom"/>
</dbReference>
<evidence type="ECO:0000256" key="2">
    <source>
        <dbReference type="ARBA" id="ARBA00022527"/>
    </source>
</evidence>
<dbReference type="InterPro" id="IPR011009">
    <property type="entry name" value="Kinase-like_dom_sf"/>
</dbReference>
<dbReference type="GO" id="GO:0004674">
    <property type="term" value="F:protein serine/threonine kinase activity"/>
    <property type="evidence" value="ECO:0007669"/>
    <property type="project" value="UniProtKB-KW"/>
</dbReference>
<dbReference type="InterPro" id="IPR008266">
    <property type="entry name" value="Tyr_kinase_AS"/>
</dbReference>
<dbReference type="PROSITE" id="PS00109">
    <property type="entry name" value="PROTEIN_KINASE_TYR"/>
    <property type="match status" value="1"/>
</dbReference>
<evidence type="ECO:0000256" key="5">
    <source>
        <dbReference type="ARBA" id="ARBA00022777"/>
    </source>
</evidence>
<name>A0A8J3KEU0_9ACTN</name>
<keyword evidence="9" id="KW-1185">Reference proteome</keyword>
<dbReference type="Proteomes" id="UP000659904">
    <property type="component" value="Unassembled WGS sequence"/>
</dbReference>
<evidence type="ECO:0000313" key="9">
    <source>
        <dbReference type="Proteomes" id="UP000659904"/>
    </source>
</evidence>
<dbReference type="Gene3D" id="3.30.200.20">
    <property type="entry name" value="Phosphorylase Kinase, domain 1"/>
    <property type="match status" value="1"/>
</dbReference>
<evidence type="ECO:0000259" key="7">
    <source>
        <dbReference type="PROSITE" id="PS50011"/>
    </source>
</evidence>
<keyword evidence="5" id="KW-0418">Kinase</keyword>
<dbReference type="CDD" id="cd14014">
    <property type="entry name" value="STKc_PknB_like"/>
    <property type="match status" value="1"/>
</dbReference>
<comment type="caution">
    <text evidence="8">The sequence shown here is derived from an EMBL/GenBank/DDBJ whole genome shotgun (WGS) entry which is preliminary data.</text>
</comment>
<dbReference type="PANTHER" id="PTHR43289:SF6">
    <property type="entry name" value="SERINE_THREONINE-PROTEIN KINASE NEKL-3"/>
    <property type="match status" value="1"/>
</dbReference>
<keyword evidence="6" id="KW-0067">ATP-binding</keyword>
<proteinExistence type="predicted"/>
<dbReference type="Gene3D" id="1.10.510.10">
    <property type="entry name" value="Transferase(Phosphotransferase) domain 1"/>
    <property type="match status" value="1"/>
</dbReference>
<reference evidence="8 9" key="1">
    <citation type="submission" date="2021-01" db="EMBL/GenBank/DDBJ databases">
        <title>Whole genome shotgun sequence of Catellatospora citrea NBRC 14495.</title>
        <authorList>
            <person name="Komaki H."/>
            <person name="Tamura T."/>
        </authorList>
    </citation>
    <scope>NUCLEOTIDE SEQUENCE [LARGE SCALE GENOMIC DNA]</scope>
    <source>
        <strain evidence="8 9">NBRC 14495</strain>
    </source>
</reference>
<dbReference type="Pfam" id="PF00069">
    <property type="entry name" value="Pkinase"/>
    <property type="match status" value="1"/>
</dbReference>
<organism evidence="8 9">
    <name type="scientific">Catellatospora citrea</name>
    <dbReference type="NCBI Taxonomy" id="53366"/>
    <lineage>
        <taxon>Bacteria</taxon>
        <taxon>Bacillati</taxon>
        <taxon>Actinomycetota</taxon>
        <taxon>Actinomycetes</taxon>
        <taxon>Micromonosporales</taxon>
        <taxon>Micromonosporaceae</taxon>
        <taxon>Catellatospora</taxon>
    </lineage>
</organism>
<gene>
    <name evidence="8" type="ORF">Cci01nite_43480</name>
</gene>
<keyword evidence="4" id="KW-0547">Nucleotide-binding</keyword>
<dbReference type="EC" id="2.7.11.1" evidence="1"/>
<dbReference type="AlphaFoldDB" id="A0A8J3KEU0"/>
<keyword evidence="3" id="KW-0808">Transferase</keyword>
<dbReference type="EMBL" id="BONH01000020">
    <property type="protein sequence ID" value="GIF99254.1"/>
    <property type="molecule type" value="Genomic_DNA"/>
</dbReference>
<evidence type="ECO:0000256" key="3">
    <source>
        <dbReference type="ARBA" id="ARBA00022679"/>
    </source>
</evidence>
<accession>A0A8J3KEU0</accession>
<dbReference type="GO" id="GO:0005524">
    <property type="term" value="F:ATP binding"/>
    <property type="evidence" value="ECO:0007669"/>
    <property type="project" value="UniProtKB-KW"/>
</dbReference>
<protein>
    <recommendedName>
        <fullName evidence="1">non-specific serine/threonine protein kinase</fullName>
        <ecNumber evidence="1">2.7.11.1</ecNumber>
    </recommendedName>
</protein>
<dbReference type="PROSITE" id="PS50011">
    <property type="entry name" value="PROTEIN_KINASE_DOM"/>
    <property type="match status" value="1"/>
</dbReference>
<sequence>MEVPIGTALAGRYVLTRPLARGGVSTVYQAVDATAGRRLAVKVVDDRYSGLIRHEAAMTDRLRHPHVPKVLDVGVETGPDGRDIGYLALELLKGEALTSVLLDGPLPWAGAVRVAATAADVLAVAHRRGVVHRDLTPGNVMITTTGPKVVDFGLAELIVSTGMPQYANPSDDVYALGALLYQALTGKSPYAGHNRSPQGTTALRRLAPTPVLAVPGLPQAVSDLCRACMDKNSLARPSAREASLRLWTIVGNALH</sequence>
<keyword evidence="2" id="KW-0723">Serine/threonine-protein kinase</keyword>
<evidence type="ECO:0000256" key="6">
    <source>
        <dbReference type="ARBA" id="ARBA00022840"/>
    </source>
</evidence>
<dbReference type="SUPFAM" id="SSF56112">
    <property type="entry name" value="Protein kinase-like (PK-like)"/>
    <property type="match status" value="1"/>
</dbReference>
<evidence type="ECO:0000313" key="8">
    <source>
        <dbReference type="EMBL" id="GIF99254.1"/>
    </source>
</evidence>
<dbReference type="PANTHER" id="PTHR43289">
    <property type="entry name" value="MITOGEN-ACTIVATED PROTEIN KINASE KINASE KINASE 20-RELATED"/>
    <property type="match status" value="1"/>
</dbReference>
<evidence type="ECO:0000256" key="1">
    <source>
        <dbReference type="ARBA" id="ARBA00012513"/>
    </source>
</evidence>
<evidence type="ECO:0000256" key="4">
    <source>
        <dbReference type="ARBA" id="ARBA00022741"/>
    </source>
</evidence>